<gene>
    <name evidence="3" type="ORF">GMOD_00006022</name>
</gene>
<accession>A0A3M7M484</accession>
<feature type="compositionally biased region" description="Basic residues" evidence="1">
    <location>
        <begin position="58"/>
        <end position="67"/>
    </location>
</feature>
<feature type="compositionally biased region" description="Basic and acidic residues" evidence="1">
    <location>
        <begin position="1"/>
        <end position="19"/>
    </location>
</feature>
<evidence type="ECO:0000259" key="2">
    <source>
        <dbReference type="Pfam" id="PF04419"/>
    </source>
</evidence>
<organism evidence="3 4">
    <name type="scientific">Pyrenophora seminiperda CCB06</name>
    <dbReference type="NCBI Taxonomy" id="1302712"/>
    <lineage>
        <taxon>Eukaryota</taxon>
        <taxon>Fungi</taxon>
        <taxon>Dikarya</taxon>
        <taxon>Ascomycota</taxon>
        <taxon>Pezizomycotina</taxon>
        <taxon>Dothideomycetes</taxon>
        <taxon>Pleosporomycetidae</taxon>
        <taxon>Pleosporales</taxon>
        <taxon>Pleosporineae</taxon>
        <taxon>Pleosporaceae</taxon>
        <taxon>Pyrenophora</taxon>
    </lineage>
</organism>
<dbReference type="OrthoDB" id="18018at2759"/>
<dbReference type="Proteomes" id="UP000265663">
    <property type="component" value="Unassembled WGS sequence"/>
</dbReference>
<dbReference type="Pfam" id="PF04419">
    <property type="entry name" value="SERF-like_N"/>
    <property type="match status" value="1"/>
</dbReference>
<evidence type="ECO:0000313" key="4">
    <source>
        <dbReference type="Proteomes" id="UP000265663"/>
    </source>
</evidence>
<feature type="region of interest" description="Disordered" evidence="1">
    <location>
        <begin position="1"/>
        <end position="81"/>
    </location>
</feature>
<dbReference type="EMBL" id="KE747818">
    <property type="protein sequence ID" value="RMZ69286.1"/>
    <property type="molecule type" value="Genomic_DNA"/>
</dbReference>
<protein>
    <submittedName>
        <fullName evidence="3">4F5 domain</fullName>
    </submittedName>
</protein>
<dbReference type="InterPro" id="IPR007513">
    <property type="entry name" value="SERF-like_N"/>
</dbReference>
<reference evidence="3 4" key="1">
    <citation type="journal article" date="2014" name="PLoS ONE">
        <title>De novo Genome Assembly of the Fungal Plant Pathogen Pyrenophora semeniperda.</title>
        <authorList>
            <person name="Soliai M.M."/>
            <person name="Meyer S.E."/>
            <person name="Udall J.A."/>
            <person name="Elzinga D.E."/>
            <person name="Hermansen R.A."/>
            <person name="Bodily P.M."/>
            <person name="Hart A.A."/>
            <person name="Coleman C.E."/>
        </authorList>
    </citation>
    <scope>NUCLEOTIDE SEQUENCE [LARGE SCALE GENOMIC DNA]</scope>
    <source>
        <strain evidence="3 4">CCB06</strain>
        <tissue evidence="3">Mycelium</tissue>
    </source>
</reference>
<dbReference type="AlphaFoldDB" id="A0A3M7M484"/>
<feature type="domain" description="Small EDRK-rich factor-like N-terminal" evidence="2">
    <location>
        <begin position="1"/>
        <end position="31"/>
    </location>
</feature>
<sequence>MARGNQREKAREKNLKAEAGKQSGTEFARTKESVAEIMRAKQAAEMSGQRGAEALPRRPQRQFRRGWRRDQSSSPKQGVFVNGWMEGGSFREEFFLDGIRRDGDGVCSSWITE</sequence>
<evidence type="ECO:0000313" key="3">
    <source>
        <dbReference type="EMBL" id="RMZ69286.1"/>
    </source>
</evidence>
<evidence type="ECO:0000256" key="1">
    <source>
        <dbReference type="SAM" id="MobiDB-lite"/>
    </source>
</evidence>
<name>A0A3M7M484_9PLEO</name>
<proteinExistence type="predicted"/>
<keyword evidence="4" id="KW-1185">Reference proteome</keyword>